<dbReference type="AlphaFoldDB" id="A0A9P0B3P2"/>
<name>A0A9P0B3P2_BRAAE</name>
<proteinExistence type="predicted"/>
<evidence type="ECO:0000313" key="1">
    <source>
        <dbReference type="EMBL" id="CAH0554936.1"/>
    </source>
</evidence>
<dbReference type="OrthoDB" id="6747557at2759"/>
<gene>
    <name evidence="1" type="ORF">MELIAE_LOCUS6395</name>
</gene>
<keyword evidence="2" id="KW-1185">Reference proteome</keyword>
<reference evidence="1" key="1">
    <citation type="submission" date="2021-12" db="EMBL/GenBank/DDBJ databases">
        <authorList>
            <person name="King R."/>
        </authorList>
    </citation>
    <scope>NUCLEOTIDE SEQUENCE</scope>
</reference>
<evidence type="ECO:0000313" key="2">
    <source>
        <dbReference type="Proteomes" id="UP001154078"/>
    </source>
</evidence>
<protein>
    <submittedName>
        <fullName evidence="1">Uncharacterized protein</fullName>
    </submittedName>
</protein>
<accession>A0A9P0B3P2</accession>
<dbReference type="EMBL" id="OV121135">
    <property type="protein sequence ID" value="CAH0554936.1"/>
    <property type="molecule type" value="Genomic_DNA"/>
</dbReference>
<dbReference type="Proteomes" id="UP001154078">
    <property type="component" value="Chromosome 4"/>
</dbReference>
<sequence length="182" mass="20450">MKDNYQLSSASSSRIQDHTEMLKENDTIDLENEGSTVVSDSDKIVTIGDHFLIKWGTSKYPGEVLSVFEDGLMVRCMKQGVKFWRWPYIKDEQLYKWEDVIQKIKPPKRAEAGPLVNSDGTGRGGCANREIPVHNILSRIIFADVRTDGQDAAGILRGNNNKRTAEAVAVACSSFSLIWMQR</sequence>
<organism evidence="1 2">
    <name type="scientific">Brassicogethes aeneus</name>
    <name type="common">Rape pollen beetle</name>
    <name type="synonym">Meligethes aeneus</name>
    <dbReference type="NCBI Taxonomy" id="1431903"/>
    <lineage>
        <taxon>Eukaryota</taxon>
        <taxon>Metazoa</taxon>
        <taxon>Ecdysozoa</taxon>
        <taxon>Arthropoda</taxon>
        <taxon>Hexapoda</taxon>
        <taxon>Insecta</taxon>
        <taxon>Pterygota</taxon>
        <taxon>Neoptera</taxon>
        <taxon>Endopterygota</taxon>
        <taxon>Coleoptera</taxon>
        <taxon>Polyphaga</taxon>
        <taxon>Cucujiformia</taxon>
        <taxon>Nitidulidae</taxon>
        <taxon>Meligethinae</taxon>
        <taxon>Brassicogethes</taxon>
    </lineage>
</organism>